<accession>A0A9P6LSJ2</accession>
<reference evidence="1" key="1">
    <citation type="journal article" date="2020" name="Fungal Divers.">
        <title>Resolving the Mortierellaceae phylogeny through synthesis of multi-gene phylogenetics and phylogenomics.</title>
        <authorList>
            <person name="Vandepol N."/>
            <person name="Liber J."/>
            <person name="Desiro A."/>
            <person name="Na H."/>
            <person name="Kennedy M."/>
            <person name="Barry K."/>
            <person name="Grigoriev I.V."/>
            <person name="Miller A.N."/>
            <person name="O'Donnell K."/>
            <person name="Stajich J.E."/>
            <person name="Bonito G."/>
        </authorList>
    </citation>
    <scope>NUCLEOTIDE SEQUENCE</scope>
    <source>
        <strain evidence="1">MES-2147</strain>
    </source>
</reference>
<evidence type="ECO:0000313" key="1">
    <source>
        <dbReference type="EMBL" id="KAF9934058.1"/>
    </source>
</evidence>
<comment type="caution">
    <text evidence="1">The sequence shown here is derived from an EMBL/GenBank/DDBJ whole genome shotgun (WGS) entry which is preliminary data.</text>
</comment>
<proteinExistence type="predicted"/>
<dbReference type="OrthoDB" id="2374051at2759"/>
<evidence type="ECO:0008006" key="3">
    <source>
        <dbReference type="Google" id="ProtNLM"/>
    </source>
</evidence>
<sequence>MSAHFATTLNGQQYRVVSPLPLSAAHDRDHFIAQFISLHQQDTLPILVHQLMTIGLPNTTAEFWIVYNDEYQPVACASANTAIFNKSVGYVGLFEAKNEQAGTQVLNIATEWLRKGGENQFEPVKQVYGPINMTTWLQYRLRVDAVPQAPMSFEPNHPVFYQNCFAQAGFVKAVDFYACFFNIDQLIDRVPLYANGETFERMGVRVEPWNTLDFPASLYPEKHPELTPRDNVAKRLYDLSFELFRGKEFFDEAFSREYHRKMVLNDIISRPEVDNASFLDLSTFMVDEATGKDVGYLACWVENKDTLVMKTIGFVPSFRKTKAFSIIIPETSRRAKEVWGCTKVVLALMNENTTSMTDSIGGKNVRHVYRLYTHNPNSKAASQAQGQASTKRVTIAATAATVTTALDVSYVPSINEQTQDQLQRRQQELRSQMYWRQQHSTRLAERSSQAMARL</sequence>
<dbReference type="InterPro" id="IPR016181">
    <property type="entry name" value="Acyl_CoA_acyltransferase"/>
</dbReference>
<organism evidence="1 2">
    <name type="scientific">Modicella reniformis</name>
    <dbReference type="NCBI Taxonomy" id="1440133"/>
    <lineage>
        <taxon>Eukaryota</taxon>
        <taxon>Fungi</taxon>
        <taxon>Fungi incertae sedis</taxon>
        <taxon>Mucoromycota</taxon>
        <taxon>Mortierellomycotina</taxon>
        <taxon>Mortierellomycetes</taxon>
        <taxon>Mortierellales</taxon>
        <taxon>Mortierellaceae</taxon>
        <taxon>Modicella</taxon>
    </lineage>
</organism>
<dbReference type="AlphaFoldDB" id="A0A9P6LSJ2"/>
<dbReference type="Proteomes" id="UP000749646">
    <property type="component" value="Unassembled WGS sequence"/>
</dbReference>
<keyword evidence="2" id="KW-1185">Reference proteome</keyword>
<gene>
    <name evidence="1" type="ORF">BGZ65_003926</name>
</gene>
<dbReference type="EMBL" id="JAAAHW010009936">
    <property type="protein sequence ID" value="KAF9934058.1"/>
    <property type="molecule type" value="Genomic_DNA"/>
</dbReference>
<protein>
    <recommendedName>
        <fullName evidence="3">N-acetyltransferase domain-containing protein</fullName>
    </recommendedName>
</protein>
<name>A0A9P6LSJ2_9FUNG</name>
<evidence type="ECO:0000313" key="2">
    <source>
        <dbReference type="Proteomes" id="UP000749646"/>
    </source>
</evidence>
<dbReference type="SUPFAM" id="SSF55729">
    <property type="entry name" value="Acyl-CoA N-acyltransferases (Nat)"/>
    <property type="match status" value="1"/>
</dbReference>